<name>A0A2N0UMQ8_9FIRM</name>
<comment type="caution">
    <text evidence="1">The sequence shown here is derived from an EMBL/GenBank/DDBJ whole genome shotgun (WGS) entry which is preliminary data.</text>
</comment>
<protein>
    <submittedName>
        <fullName evidence="1">Uncharacterized protein</fullName>
    </submittedName>
</protein>
<dbReference type="EMBL" id="NNSR01000063">
    <property type="protein sequence ID" value="PKD28260.1"/>
    <property type="molecule type" value="Genomic_DNA"/>
</dbReference>
<dbReference type="RefSeq" id="WP_101029297.1">
    <property type="nucleotide sequence ID" value="NZ_CABMMZ010000063.1"/>
</dbReference>
<evidence type="ECO:0000313" key="1">
    <source>
        <dbReference type="EMBL" id="PKD28260.1"/>
    </source>
</evidence>
<sequence length="288" mass="31294">MSDVPFCSSENVCAEGNGQTNGCEPVCINVSRIYDSCGAKDCLSNLPVMFTEANQKIIDGACSVKISNVRIITSTVEVEPVAFHRGFYSVDIMYYFAVTVEAYTAAGAIPETVTGIAMYGKRVVLYGGEGCVKSFSSDEDVVCDTSDSDCPCKYPCCLPRATVQVSNPMALSAKLQDYNNANPSAVCRAFPNCVIDYLDGEPAQPETQRVLATIGIFTITRLERDVQIMIPSYDFCVPRKECPSTPDDPCEVFSKIDFPTDSFFPPSTIHQGDCDSSHTSSYKCGCEN</sequence>
<reference evidence="1" key="1">
    <citation type="journal article" date="2018" name="Environ. Microbiol.">
        <title>Sporulation capability and amylosome conservation among diverse human colonic and rumen isolates of the keystone starch-degrader Ruminococcus bromii.</title>
        <authorList>
            <person name="Mukhopadhya I."/>
            <person name="Morais S."/>
            <person name="Laverde-Gomez J."/>
            <person name="Sheridan P.O."/>
            <person name="Walker A.W."/>
            <person name="Kelly W."/>
            <person name="Klieve A.V."/>
            <person name="Ouwerkerk D."/>
            <person name="Duncan S.H."/>
            <person name="Louis P."/>
            <person name="Koropatkin N."/>
            <person name="Cockburn D."/>
            <person name="Kibler R."/>
            <person name="Cooper P.J."/>
            <person name="Sandoval C."/>
            <person name="Crost E."/>
            <person name="Juge N."/>
            <person name="Bayer E.A."/>
            <person name="Flint H.J."/>
        </authorList>
    </citation>
    <scope>NUCLEOTIDE SEQUENCE [LARGE SCALE GENOMIC DNA]</scope>
    <source>
        <strain evidence="1">ATCC 27255</strain>
    </source>
</reference>
<dbReference type="AlphaFoldDB" id="A0A2N0UMQ8"/>
<organism evidence="1 2">
    <name type="scientific">Ruminococcus bromii</name>
    <dbReference type="NCBI Taxonomy" id="40518"/>
    <lineage>
        <taxon>Bacteria</taxon>
        <taxon>Bacillati</taxon>
        <taxon>Bacillota</taxon>
        <taxon>Clostridia</taxon>
        <taxon>Eubacteriales</taxon>
        <taxon>Oscillospiraceae</taxon>
        <taxon>Ruminococcus</taxon>
    </lineage>
</organism>
<proteinExistence type="predicted"/>
<keyword evidence="2" id="KW-1185">Reference proteome</keyword>
<dbReference type="Proteomes" id="UP000233425">
    <property type="component" value="Unassembled WGS sequence"/>
</dbReference>
<evidence type="ECO:0000313" key="2">
    <source>
        <dbReference type="Proteomes" id="UP000233425"/>
    </source>
</evidence>
<gene>
    <name evidence="1" type="ORF">RBATCC27255_01314</name>
</gene>
<accession>A0A2N0UMQ8</accession>